<dbReference type="GO" id="GO:0005524">
    <property type="term" value="F:ATP binding"/>
    <property type="evidence" value="ECO:0007669"/>
    <property type="project" value="UniProtKB-UniRule"/>
</dbReference>
<sequence length="626" mass="71076">MEQKKFKTEVSELLQLIIHSLYSNKEIFLRELVSNASDALDKLKYLSLTDEKLKGISFEPRIDISFTEGEKRTLTISDNGLGMNHDDLTDNLGTIASSGTKKFLSSLTEEQKKDSNLIGQFGVGFYSAFMVSSKVEVISRKAGEEVAYKWTSTGKGSYTLEETTREEQGSTITLYLNDEGTEYANRWEIQQLVKKYSDHVAYPIFLSYDQEHVDDKQKDKDGNPVKTLEHKVEQINSSSALWRRSKSELKPEDYNEFYKNTSYDSEDPLFYIHTRAEGATEYTTLFFVPAKAPFDMNNADYRPGVKLFVKRVYITDDEKELLPTYLRFVRGIIDSEDLPLNVSREILQQNRVMSTIRNASVKKLLGEFQRIAEQNPEMYTKFITQYNRPLKEGLYGDYANRDALLELVRFKSSSQEGYVSLASYKERMAADQKSIYYITGGKESTLKSSPLLDAYRKKGYEVLLMDDDIDDIVVGSLGTYKELSLKAINKSGAVDDLKEENPKEATKESESIVKKIKEALGDKVKDVVISSRLVDSPAVVVVDENDPSVQMQQILKSMGQGDFEEAKPILEVNVEDPMVKKIELSEDKEYVSDLCSVLLDQALLAEGVMPKDPVSFTKKLHTLLAR</sequence>
<dbReference type="InterPro" id="IPR037196">
    <property type="entry name" value="HSP90_C"/>
</dbReference>
<dbReference type="Gene3D" id="1.20.120.790">
    <property type="entry name" value="Heat shock protein 90, C-terminal domain"/>
    <property type="match status" value="1"/>
</dbReference>
<dbReference type="InterPro" id="IPR003594">
    <property type="entry name" value="HATPase_dom"/>
</dbReference>
<accession>G8QQE5</accession>
<comment type="function">
    <text evidence="8">Molecular chaperone. Has ATPase activity.</text>
</comment>
<feature type="binding site" evidence="9">
    <location>
        <position position="83"/>
    </location>
    <ligand>
        <name>ATP</name>
        <dbReference type="ChEBI" id="CHEBI:30616"/>
    </ligand>
</feature>
<evidence type="ECO:0000259" key="10">
    <source>
        <dbReference type="SMART" id="SM00387"/>
    </source>
</evidence>
<dbReference type="GO" id="GO:0051082">
    <property type="term" value="F:unfolded protein binding"/>
    <property type="evidence" value="ECO:0007669"/>
    <property type="project" value="UniProtKB-UniRule"/>
</dbReference>
<dbReference type="Pfam" id="PF13589">
    <property type="entry name" value="HATPase_c_3"/>
    <property type="match status" value="1"/>
</dbReference>
<dbReference type="eggNOG" id="COG0326">
    <property type="taxonomic scope" value="Bacteria"/>
</dbReference>
<keyword evidence="5 8" id="KW-0067">ATP-binding</keyword>
<comment type="subunit">
    <text evidence="8">Homodimer.</text>
</comment>
<evidence type="ECO:0000256" key="5">
    <source>
        <dbReference type="ARBA" id="ARBA00022840"/>
    </source>
</evidence>
<keyword evidence="7 8" id="KW-0143">Chaperone</keyword>
<dbReference type="Gene3D" id="3.30.230.80">
    <property type="match status" value="1"/>
</dbReference>
<dbReference type="FunFam" id="3.30.565.10:FF:000009">
    <property type="entry name" value="Molecular chaperone HtpG"/>
    <property type="match status" value="1"/>
</dbReference>
<feature type="binding site" evidence="9">
    <location>
        <position position="91"/>
    </location>
    <ligand>
        <name>ATP</name>
        <dbReference type="ChEBI" id="CHEBI:30616"/>
    </ligand>
</feature>
<dbReference type="PROSITE" id="PS00298">
    <property type="entry name" value="HSP90"/>
    <property type="match status" value="1"/>
</dbReference>
<name>G8QQE5_SPHPG</name>
<proteinExistence type="inferred from homology"/>
<feature type="binding site" evidence="9">
    <location>
        <begin position="120"/>
        <end position="125"/>
    </location>
    <ligand>
        <name>ATP</name>
        <dbReference type="ChEBI" id="CHEBI:30616"/>
    </ligand>
</feature>
<feature type="binding site" evidence="9">
    <location>
        <position position="78"/>
    </location>
    <ligand>
        <name>ATP</name>
        <dbReference type="ChEBI" id="CHEBI:30616"/>
    </ligand>
</feature>
<dbReference type="InterPro" id="IPR020575">
    <property type="entry name" value="Hsp90_N"/>
</dbReference>
<reference evidence="11 12" key="1">
    <citation type="submission" date="2011-11" db="EMBL/GenBank/DDBJ databases">
        <title>Complete sequence of Spirochaeta sp. grapes.</title>
        <authorList>
            <consortium name="US DOE Joint Genome Institute"/>
            <person name="Lucas S."/>
            <person name="Han J."/>
            <person name="Lapidus A."/>
            <person name="Cheng J.-F."/>
            <person name="Goodwin L."/>
            <person name="Pitluck S."/>
            <person name="Peters L."/>
            <person name="Ovchinnikova G."/>
            <person name="Munk A.C."/>
            <person name="Detter J.C."/>
            <person name="Han C."/>
            <person name="Tapia R."/>
            <person name="Land M."/>
            <person name="Hauser L."/>
            <person name="Kyrpides N."/>
            <person name="Ivanova N."/>
            <person name="Pagani I."/>
            <person name="Ritalahtilisa K."/>
            <person name="Loeffler F."/>
            <person name="Woyke T."/>
        </authorList>
    </citation>
    <scope>NUCLEOTIDE SEQUENCE [LARGE SCALE GENOMIC DNA]</scope>
    <source>
        <strain evidence="12">ATCC BAA-1885 / DSM 22778 / Grapes</strain>
    </source>
</reference>
<dbReference type="Gene3D" id="3.30.565.10">
    <property type="entry name" value="Histidine kinase-like ATPase, C-terminal domain"/>
    <property type="match status" value="1"/>
</dbReference>
<dbReference type="PANTHER" id="PTHR11528">
    <property type="entry name" value="HEAT SHOCK PROTEIN 90 FAMILY MEMBER"/>
    <property type="match status" value="1"/>
</dbReference>
<evidence type="ECO:0000256" key="7">
    <source>
        <dbReference type="ARBA" id="ARBA00023186"/>
    </source>
</evidence>
<dbReference type="GO" id="GO:0005737">
    <property type="term" value="C:cytoplasm"/>
    <property type="evidence" value="ECO:0007669"/>
    <property type="project" value="UniProtKB-SubCell"/>
</dbReference>
<dbReference type="HAMAP" id="MF_00505">
    <property type="entry name" value="HSP90"/>
    <property type="match status" value="1"/>
</dbReference>
<evidence type="ECO:0000256" key="2">
    <source>
        <dbReference type="ARBA" id="ARBA00008239"/>
    </source>
</evidence>
<keyword evidence="12" id="KW-1185">Reference proteome</keyword>
<dbReference type="GO" id="GO:0140662">
    <property type="term" value="F:ATP-dependent protein folding chaperone"/>
    <property type="evidence" value="ECO:0007669"/>
    <property type="project" value="InterPro"/>
</dbReference>
<dbReference type="EMBL" id="CP003155">
    <property type="protein sequence ID" value="AEV29790.1"/>
    <property type="molecule type" value="Genomic_DNA"/>
</dbReference>
<keyword evidence="6 8" id="KW-0346">Stress response</keyword>
<dbReference type="InterPro" id="IPR001404">
    <property type="entry name" value="Hsp90_fam"/>
</dbReference>
<feature type="binding site" evidence="9">
    <location>
        <position position="344"/>
    </location>
    <ligand>
        <name>ATP</name>
        <dbReference type="ChEBI" id="CHEBI:30616"/>
    </ligand>
</feature>
<evidence type="ECO:0000256" key="6">
    <source>
        <dbReference type="ARBA" id="ARBA00023016"/>
    </source>
</evidence>
<keyword evidence="4 8" id="KW-0547">Nucleotide-binding</keyword>
<keyword evidence="3 8" id="KW-0963">Cytoplasm</keyword>
<evidence type="ECO:0000256" key="1">
    <source>
        <dbReference type="ARBA" id="ARBA00004496"/>
    </source>
</evidence>
<comment type="subcellular location">
    <subcellularLocation>
        <location evidence="1 8">Cytoplasm</location>
    </subcellularLocation>
</comment>
<dbReference type="HOGENOM" id="CLU_006684_3_0_12"/>
<dbReference type="SUPFAM" id="SSF54211">
    <property type="entry name" value="Ribosomal protein S5 domain 2-like"/>
    <property type="match status" value="1"/>
</dbReference>
<dbReference type="KEGG" id="sgp:SpiGrapes_2003"/>
<dbReference type="SUPFAM" id="SSF110942">
    <property type="entry name" value="HSP90 C-terminal domain"/>
    <property type="match status" value="1"/>
</dbReference>
<gene>
    <name evidence="8" type="primary">htpG</name>
    <name evidence="11" type="ordered locus">SpiGrapes_2003</name>
</gene>
<dbReference type="PRINTS" id="PR00775">
    <property type="entry name" value="HEATSHOCK90"/>
</dbReference>
<dbReference type="SUPFAM" id="SSF55874">
    <property type="entry name" value="ATPase domain of HSP90 chaperone/DNA topoisomerase II/histidine kinase"/>
    <property type="match status" value="1"/>
</dbReference>
<dbReference type="AlphaFoldDB" id="G8QQE5"/>
<protein>
    <recommendedName>
        <fullName evidence="8">Chaperone protein HtpG</fullName>
    </recommendedName>
    <alternativeName>
        <fullName evidence="8">Heat shock protein HtpG</fullName>
    </alternativeName>
    <alternativeName>
        <fullName evidence="8">High temperature protein G</fullName>
    </alternativeName>
</protein>
<dbReference type="Proteomes" id="UP000005632">
    <property type="component" value="Chromosome"/>
</dbReference>
<comment type="caution">
    <text evidence="8">Lacks conserved residue(s) required for the propagation of feature annotation.</text>
</comment>
<dbReference type="InterPro" id="IPR036890">
    <property type="entry name" value="HATPase_C_sf"/>
</dbReference>
<feature type="binding site" evidence="9">
    <location>
        <position position="35"/>
    </location>
    <ligand>
        <name>ATP</name>
        <dbReference type="ChEBI" id="CHEBI:30616"/>
    </ligand>
</feature>
<dbReference type="Gene3D" id="3.40.50.11260">
    <property type="match status" value="1"/>
</dbReference>
<dbReference type="OrthoDB" id="9802640at2"/>
<dbReference type="GO" id="GO:0016887">
    <property type="term" value="F:ATP hydrolysis activity"/>
    <property type="evidence" value="ECO:0007669"/>
    <property type="project" value="InterPro"/>
</dbReference>
<organism evidence="11 12">
    <name type="scientific">Sphaerochaeta pleomorpha (strain ATCC BAA-1885 / DSM 22778 / Grapes)</name>
    <dbReference type="NCBI Taxonomy" id="158190"/>
    <lineage>
        <taxon>Bacteria</taxon>
        <taxon>Pseudomonadati</taxon>
        <taxon>Spirochaetota</taxon>
        <taxon>Spirochaetia</taxon>
        <taxon>Spirochaetales</taxon>
        <taxon>Sphaerochaetaceae</taxon>
        <taxon>Sphaerochaeta</taxon>
    </lineage>
</organism>
<dbReference type="PIRSF" id="PIRSF002583">
    <property type="entry name" value="Hsp90"/>
    <property type="match status" value="1"/>
</dbReference>
<feature type="domain" description="Histidine kinase/HSP90-like ATPase" evidence="10">
    <location>
        <begin position="24"/>
        <end position="180"/>
    </location>
</feature>
<dbReference type="InterPro" id="IPR020568">
    <property type="entry name" value="Ribosomal_Su5_D2-typ_SF"/>
</dbReference>
<dbReference type="STRING" id="158190.SpiGrapes_2003"/>
<dbReference type="Pfam" id="PF00183">
    <property type="entry name" value="HSP90"/>
    <property type="match status" value="1"/>
</dbReference>
<evidence type="ECO:0000256" key="3">
    <source>
        <dbReference type="ARBA" id="ARBA00022490"/>
    </source>
</evidence>
<feature type="region of interest" description="C" evidence="8">
    <location>
        <begin position="554"/>
        <end position="626"/>
    </location>
</feature>
<evidence type="ECO:0000313" key="11">
    <source>
        <dbReference type="EMBL" id="AEV29790.1"/>
    </source>
</evidence>
<feature type="binding site" evidence="9">
    <location>
        <begin position="98"/>
        <end position="99"/>
    </location>
    <ligand>
        <name>ATP</name>
        <dbReference type="ChEBI" id="CHEBI:30616"/>
    </ligand>
</feature>
<feature type="binding site" evidence="9">
    <location>
        <position position="31"/>
    </location>
    <ligand>
        <name>ATP</name>
        <dbReference type="ChEBI" id="CHEBI:30616"/>
    </ligand>
</feature>
<evidence type="ECO:0000256" key="8">
    <source>
        <dbReference type="HAMAP-Rule" id="MF_00505"/>
    </source>
</evidence>
<evidence type="ECO:0000256" key="9">
    <source>
        <dbReference type="PIRSR" id="PIRSR002583-1"/>
    </source>
</evidence>
<dbReference type="InterPro" id="IPR019805">
    <property type="entry name" value="Heat_shock_protein_90_CS"/>
</dbReference>
<dbReference type="SMART" id="SM00387">
    <property type="entry name" value="HATPase_c"/>
    <property type="match status" value="1"/>
</dbReference>
<dbReference type="CDD" id="cd16927">
    <property type="entry name" value="HATPase_Hsp90-like"/>
    <property type="match status" value="1"/>
</dbReference>
<dbReference type="NCBIfam" id="NF003555">
    <property type="entry name" value="PRK05218.1"/>
    <property type="match status" value="1"/>
</dbReference>
<feature type="region of interest" description="A; substrate-binding" evidence="8">
    <location>
        <begin position="1"/>
        <end position="344"/>
    </location>
</feature>
<dbReference type="RefSeq" id="WP_014270633.1">
    <property type="nucleotide sequence ID" value="NC_016633.1"/>
</dbReference>
<evidence type="ECO:0000256" key="4">
    <source>
        <dbReference type="ARBA" id="ARBA00022741"/>
    </source>
</evidence>
<evidence type="ECO:0000313" key="12">
    <source>
        <dbReference type="Proteomes" id="UP000005632"/>
    </source>
</evidence>
<comment type="similarity">
    <text evidence="2 8">Belongs to the heat shock protein 90 family.</text>
</comment>